<dbReference type="SUPFAM" id="SSF56672">
    <property type="entry name" value="DNA/RNA polymerases"/>
    <property type="match status" value="1"/>
</dbReference>
<dbReference type="GO" id="GO:0006397">
    <property type="term" value="P:mRNA processing"/>
    <property type="evidence" value="ECO:0007669"/>
    <property type="project" value="InterPro"/>
</dbReference>
<organism evidence="3">
    <name type="scientific">Coleochaete scutata</name>
    <dbReference type="NCBI Taxonomy" id="3125"/>
    <lineage>
        <taxon>Eukaryota</taxon>
        <taxon>Viridiplantae</taxon>
        <taxon>Streptophyta</taxon>
        <taxon>Coleochaetophyceae</taxon>
        <taxon>Coleochaetales</taxon>
        <taxon>Coleochaetaceae</taxon>
        <taxon>Coleochaete</taxon>
    </lineage>
</organism>
<dbReference type="InterPro" id="IPR000477">
    <property type="entry name" value="RT_dom"/>
</dbReference>
<evidence type="ECO:0000256" key="1">
    <source>
        <dbReference type="SAM" id="MobiDB-lite"/>
    </source>
</evidence>
<proteinExistence type="predicted"/>
<protein>
    <recommendedName>
        <fullName evidence="2">Reverse transcriptase domain-containing protein</fullName>
    </recommendedName>
</protein>
<dbReference type="InterPro" id="IPR024937">
    <property type="entry name" value="Domain_X"/>
</dbReference>
<dbReference type="GO" id="GO:0005739">
    <property type="term" value="C:mitochondrion"/>
    <property type="evidence" value="ECO:0007669"/>
    <property type="project" value="UniProtKB-ARBA"/>
</dbReference>
<feature type="region of interest" description="Disordered" evidence="1">
    <location>
        <begin position="205"/>
        <end position="238"/>
    </location>
</feature>
<dbReference type="CDD" id="cd01651">
    <property type="entry name" value="RT_G2_intron"/>
    <property type="match status" value="1"/>
</dbReference>
<dbReference type="AlphaFoldDB" id="A0A5P9NW19"/>
<dbReference type="EMBL" id="MN613583">
    <property type="protein sequence ID" value="QFU80159.1"/>
    <property type="molecule type" value="Genomic_DNA"/>
</dbReference>
<accession>A0A5P9NW19</accession>
<feature type="compositionally biased region" description="Basic and acidic residues" evidence="1">
    <location>
        <begin position="219"/>
        <end position="231"/>
    </location>
</feature>
<reference evidence="3" key="1">
    <citation type="submission" date="2019-10" db="EMBL/GenBank/DDBJ databases">
        <title>Complete mitogenome of the streptophyte green alga Coleochaete scutata (Coleochaetophyceae).</title>
        <authorList>
            <person name="Turmel M."/>
            <person name="Otis C."/>
            <person name="Lemieux C."/>
        </authorList>
    </citation>
    <scope>NUCLEOTIDE SEQUENCE</scope>
</reference>
<gene>
    <name evidence="3" type="primary">orf837a</name>
</gene>
<dbReference type="PANTHER" id="PTHR34047:SF2">
    <property type="entry name" value="NUCLEAR INTRON MATURASE 1, MITOCHONDRIAL"/>
    <property type="match status" value="1"/>
</dbReference>
<dbReference type="PANTHER" id="PTHR34047">
    <property type="entry name" value="NUCLEAR INTRON MATURASE 1, MITOCHONDRIAL-RELATED"/>
    <property type="match status" value="1"/>
</dbReference>
<dbReference type="GeneID" id="42369883"/>
<dbReference type="RefSeq" id="YP_009710054.1">
    <property type="nucleotide sequence ID" value="NC_045180.1"/>
</dbReference>
<keyword evidence="3" id="KW-0496">Mitochondrion</keyword>
<dbReference type="InterPro" id="IPR043502">
    <property type="entry name" value="DNA/RNA_pol_sf"/>
</dbReference>
<dbReference type="InterPro" id="IPR051083">
    <property type="entry name" value="GrpII_Intron_Splice-Mob/Def"/>
</dbReference>
<evidence type="ECO:0000259" key="2">
    <source>
        <dbReference type="PROSITE" id="PS50878"/>
    </source>
</evidence>
<feature type="domain" description="Reverse transcriptase" evidence="2">
    <location>
        <begin position="305"/>
        <end position="624"/>
    </location>
</feature>
<sequence>MLPSLYKMKRLYEMRQMLRLKLETTDVGGNQPKTDKSMSLKGGQEVALRRSYPTKCCYTDEWVIRKREMCAGRDTGRICQRGPLQPCIYNVPEFYSAGPIVCTRSIMDIWIKIPDSKGGTILFRGTNIGSASVDKSQLQVSTSMRHTEHMVPANQRAKRENTTSVFYDSCNRLGQRICSTAPSLQRRLSYEKRMSFRSYTTDVKGSKSSDENVLNQKVQSEKPADAHKDAVNTRNPFQDGTPWERRLYSIMKVPNVRRVQDLFALITKHEDLWEAAYKRLAWNEGSMTSGTDGGTIDGVSKQLLNALRISVKDGKYKFGEVKRVLGSERLRPLGIPTFQDRLVQEVIRIALEACYEPIFSPNSHGFRPRKSQHTCLRQVRRDFSGVNWVIEGDISKCFDTINHKILIKLLRQRIEDHKFVNLIEKILRTSETSLGRLLRPLDLKTLTVLPTGEKEKGIAGTPQGLMVSPVLYNICLNTLDKFVERLQRIINRGKGRREKKEYSRVIAALSRNRAKKKKIEDTVGRQNVPIALTKEVSRLAREGRSITRKGGIKDPNDSNFRRLVYVRYVDDFLIGIAGPKKLAERVKSLIFRFLKQKLSLTLSSEKTHITAFRENRVPFLGYNIGKHLGLKVVKKKKKGTALKVRATLSSKSIMLLADTPKVIRKLKEKGFCDGNGVPKPNFVFAYQHPQSWTISRAASFIRGITNYYHLADNKRGLVSRIVYIIRSSIAKTWAAKFKLGSQKAVMKIAGRDLRRMSLYNPRGEKLPIGATDSKLVRVGTEAGSKINVSVEKLPYLPFTKYRDITPPGGLQGAVANIGRKTTFFKNCCADRIRSKLR</sequence>
<evidence type="ECO:0000313" key="3">
    <source>
        <dbReference type="EMBL" id="QFU80159.1"/>
    </source>
</evidence>
<dbReference type="Pfam" id="PF01348">
    <property type="entry name" value="Intron_maturas2"/>
    <property type="match status" value="1"/>
</dbReference>
<name>A0A5P9NW19_COLSC</name>
<geneLocation type="mitochondrion" evidence="3"/>
<dbReference type="PROSITE" id="PS50878">
    <property type="entry name" value="RT_POL"/>
    <property type="match status" value="1"/>
</dbReference>
<dbReference type="Pfam" id="PF00078">
    <property type="entry name" value="RVT_1"/>
    <property type="match status" value="1"/>
</dbReference>